<organism evidence="2 3">
    <name type="scientific">Paracidovorax wautersii</name>
    <dbReference type="NCBI Taxonomy" id="1177982"/>
    <lineage>
        <taxon>Bacteria</taxon>
        <taxon>Pseudomonadati</taxon>
        <taxon>Pseudomonadota</taxon>
        <taxon>Betaproteobacteria</taxon>
        <taxon>Burkholderiales</taxon>
        <taxon>Comamonadaceae</taxon>
        <taxon>Paracidovorax</taxon>
    </lineage>
</organism>
<dbReference type="Proteomes" id="UP001267710">
    <property type="component" value="Unassembled WGS sequence"/>
</dbReference>
<feature type="transmembrane region" description="Helical" evidence="1">
    <location>
        <begin position="6"/>
        <end position="33"/>
    </location>
</feature>
<sequence>MLAAGLLVLGALFFLHGTVSMVGLAFLGFLLWLGHAAVSALSGPASPRSAEAPPSSFLQLLWRGLQRRAPPQSSSRPRK</sequence>
<dbReference type="EMBL" id="JAVIZX010000001">
    <property type="protein sequence ID" value="MDR6216417.1"/>
    <property type="molecule type" value="Genomic_DNA"/>
</dbReference>
<keyword evidence="3" id="KW-1185">Reference proteome</keyword>
<evidence type="ECO:0000313" key="2">
    <source>
        <dbReference type="EMBL" id="MDR6216417.1"/>
    </source>
</evidence>
<protein>
    <submittedName>
        <fullName evidence="2">Uncharacterized protein</fullName>
    </submittedName>
</protein>
<accession>A0ABU1IGT0</accession>
<keyword evidence="1" id="KW-1133">Transmembrane helix</keyword>
<keyword evidence="1" id="KW-0472">Membrane</keyword>
<evidence type="ECO:0000313" key="3">
    <source>
        <dbReference type="Proteomes" id="UP001267710"/>
    </source>
</evidence>
<evidence type="ECO:0000256" key="1">
    <source>
        <dbReference type="SAM" id="Phobius"/>
    </source>
</evidence>
<comment type="caution">
    <text evidence="2">The sequence shown here is derived from an EMBL/GenBank/DDBJ whole genome shotgun (WGS) entry which is preliminary data.</text>
</comment>
<gene>
    <name evidence="2" type="ORF">QE399_004106</name>
</gene>
<keyword evidence="1" id="KW-0812">Transmembrane</keyword>
<reference evidence="2 3" key="1">
    <citation type="submission" date="2023-08" db="EMBL/GenBank/DDBJ databases">
        <title>Functional and genomic diversity of the sorghum phyllosphere microbiome.</title>
        <authorList>
            <person name="Shade A."/>
        </authorList>
    </citation>
    <scope>NUCLEOTIDE SEQUENCE [LARGE SCALE GENOMIC DNA]</scope>
    <source>
        <strain evidence="2 3">SORGH_AS_0335</strain>
    </source>
</reference>
<name>A0ABU1IGT0_9BURK</name>
<proteinExistence type="predicted"/>